<evidence type="ECO:0000313" key="2">
    <source>
        <dbReference type="EMBL" id="KAF7254854.1"/>
    </source>
</evidence>
<dbReference type="EMBL" id="JTDE01004581">
    <property type="protein sequence ID" value="KAF7254854.1"/>
    <property type="molecule type" value="Genomic_DNA"/>
</dbReference>
<proteinExistence type="predicted"/>
<protein>
    <submittedName>
        <fullName evidence="2">Uncharacterized protein</fullName>
    </submittedName>
</protein>
<sequence length="113" mass="12505">MGSCTSTGVSRAESPIRSLSTSRSHDCFGQPRRMSPTRRLSSLTPKGFDQKHIQLNQQMGSATQFENSVDLLELGVGKLNPRGPILNPSTRTQHVDRQKIANMLKGLNSRDKK</sequence>
<organism evidence="2 3">
    <name type="scientific">Paragonimus skrjabini miyazakii</name>
    <dbReference type="NCBI Taxonomy" id="59628"/>
    <lineage>
        <taxon>Eukaryota</taxon>
        <taxon>Metazoa</taxon>
        <taxon>Spiralia</taxon>
        <taxon>Lophotrochozoa</taxon>
        <taxon>Platyhelminthes</taxon>
        <taxon>Trematoda</taxon>
        <taxon>Digenea</taxon>
        <taxon>Plagiorchiida</taxon>
        <taxon>Troglotremata</taxon>
        <taxon>Troglotrematidae</taxon>
        <taxon>Paragonimus</taxon>
    </lineage>
</organism>
<dbReference type="Proteomes" id="UP000822476">
    <property type="component" value="Unassembled WGS sequence"/>
</dbReference>
<reference evidence="2" key="1">
    <citation type="submission" date="2019-07" db="EMBL/GenBank/DDBJ databases">
        <title>Annotation for the trematode Paragonimus miyazaki's.</title>
        <authorList>
            <person name="Choi Y.-J."/>
        </authorList>
    </citation>
    <scope>NUCLEOTIDE SEQUENCE</scope>
    <source>
        <strain evidence="2">Japan</strain>
    </source>
</reference>
<name>A0A8S9YJ78_9TREM</name>
<evidence type="ECO:0000256" key="1">
    <source>
        <dbReference type="SAM" id="MobiDB-lite"/>
    </source>
</evidence>
<evidence type="ECO:0000313" key="3">
    <source>
        <dbReference type="Proteomes" id="UP000822476"/>
    </source>
</evidence>
<dbReference type="OrthoDB" id="6285328at2759"/>
<accession>A0A8S9YJ78</accession>
<feature type="region of interest" description="Disordered" evidence="1">
    <location>
        <begin position="1"/>
        <end position="41"/>
    </location>
</feature>
<dbReference type="AlphaFoldDB" id="A0A8S9YJ78"/>
<keyword evidence="3" id="KW-1185">Reference proteome</keyword>
<comment type="caution">
    <text evidence="2">The sequence shown here is derived from an EMBL/GenBank/DDBJ whole genome shotgun (WGS) entry which is preliminary data.</text>
</comment>
<gene>
    <name evidence="2" type="ORF">EG68_08828</name>
</gene>